<feature type="transmembrane region" description="Helical" evidence="2">
    <location>
        <begin position="1123"/>
        <end position="1146"/>
    </location>
</feature>
<evidence type="ECO:0000313" key="6">
    <source>
        <dbReference type="Proteomes" id="UP000237631"/>
    </source>
</evidence>
<protein>
    <recommendedName>
        <fullName evidence="7">NACHT-NTPase and P-loop NTPases N-terminal domain-containing protein</fullName>
    </recommendedName>
</protein>
<comment type="caution">
    <text evidence="5">The sequence shown here is derived from an EMBL/GenBank/DDBJ whole genome shotgun (WGS) entry which is preliminary data.</text>
</comment>
<dbReference type="Pfam" id="PF24883">
    <property type="entry name" value="NPHP3_N"/>
    <property type="match status" value="1"/>
</dbReference>
<feature type="transmembrane region" description="Helical" evidence="2">
    <location>
        <begin position="1152"/>
        <end position="1170"/>
    </location>
</feature>
<dbReference type="OrthoDB" id="3650613at2759"/>
<keyword evidence="1" id="KW-0677">Repeat</keyword>
<dbReference type="InterPro" id="IPR056884">
    <property type="entry name" value="NPHP3-like_N"/>
</dbReference>
<evidence type="ECO:0008006" key="7">
    <source>
        <dbReference type="Google" id="ProtNLM"/>
    </source>
</evidence>
<keyword evidence="2" id="KW-0812">Transmembrane</keyword>
<feature type="transmembrane region" description="Helical" evidence="2">
    <location>
        <begin position="1024"/>
        <end position="1045"/>
    </location>
</feature>
<feature type="domain" description="DUF7791" evidence="4">
    <location>
        <begin position="510"/>
        <end position="641"/>
    </location>
</feature>
<evidence type="ECO:0000259" key="3">
    <source>
        <dbReference type="Pfam" id="PF24883"/>
    </source>
</evidence>
<feature type="domain" description="Nephrocystin 3-like N-terminal" evidence="3">
    <location>
        <begin position="280"/>
        <end position="399"/>
    </location>
</feature>
<organism evidence="5 6">
    <name type="scientific">Cercospora berteroae</name>
    <dbReference type="NCBI Taxonomy" id="357750"/>
    <lineage>
        <taxon>Eukaryota</taxon>
        <taxon>Fungi</taxon>
        <taxon>Dikarya</taxon>
        <taxon>Ascomycota</taxon>
        <taxon>Pezizomycotina</taxon>
        <taxon>Dothideomycetes</taxon>
        <taxon>Dothideomycetidae</taxon>
        <taxon>Mycosphaerellales</taxon>
        <taxon>Mycosphaerellaceae</taxon>
        <taxon>Cercospora</taxon>
    </lineage>
</organism>
<keyword evidence="6" id="KW-1185">Reference proteome</keyword>
<dbReference type="InterPro" id="IPR056693">
    <property type="entry name" value="DUF7791"/>
</dbReference>
<feature type="transmembrane region" description="Helical" evidence="2">
    <location>
        <begin position="1051"/>
        <end position="1070"/>
    </location>
</feature>
<name>A0A2S6CME3_9PEZI</name>
<dbReference type="Proteomes" id="UP000237631">
    <property type="component" value="Unassembled WGS sequence"/>
</dbReference>
<keyword evidence="2" id="KW-0472">Membrane</keyword>
<keyword evidence="2" id="KW-1133">Transmembrane helix</keyword>
<dbReference type="EMBL" id="PNEN01000178">
    <property type="protein sequence ID" value="PPJ60908.1"/>
    <property type="molecule type" value="Genomic_DNA"/>
</dbReference>
<dbReference type="PANTHER" id="PTHR10039">
    <property type="entry name" value="AMELOGENIN"/>
    <property type="match status" value="1"/>
</dbReference>
<sequence length="1296" mass="145946">MASPLDALGATAAVAQLLEYGIKLAGLAAEIQRSAEGAPKRTVELESTTSRFEKLNSSLLQQAQYRGGLDDDIARNYEATVKRSNATAVEFLQLLQSLKISKSRNPLKGLAAAIKLERREKEILSYQAKLQELRQELIQHALVLIQDEKRSDTANLLLAMEQRNSDLKIQMANGFAKQKKEILEALKVERQERQTSDALKSTQDEQQKKKLSQDLNNIVSAWSTSGGLGPSLNSIQRVAEDAVARQAVLAAEHTYGWIFDCDLGTGFPQWLEKGQPFFLASYYFYYPGTALQKTQRGLFQSILFDILRQCPALVDQVCPERRTSYAYGSTSMTMEWSTTELSGCIGNLVTRELMQDGKEVCFCIFIDGLDEYDGEHKEILDALSLLSKRSNIKVCASSRPWPIFKHNFIERGLAERVMMLHDYTQADIAQVAHSELDQYVTQRQDDEREVNSLVQEIVDKAEGVFLWVTLVVRELSKSFVDADNISTLRRRLLAIPPGLDKYYMRIFEHMDSFHKRDAARIFLTVSVATEPIRVQAFHIMLQNDPIPSAVSTELSLDYDWHQKPLVEHVRKQLNGRCLHLLEIGGGAGDNFSIRFLHRTVKEFLQSEDLSPILKERAGRNFNAHTTLCTIYLWTVKHSMTYNARAFIRDKSFSENAYTLFLHHAQAAECQDGITIGEAIRNMSDTMADVLREDKMTCLHDTIHEIIHQRMALNTIAILEDNMAISPRAEWLCTAALKRYSEVPPYFTAAQRQLLLLLLRMGCNPSMSVDLPTCRLPGLVHVSTAWDALLGRLEECQRNWAGSIASADNEARGIVWIFIDHAVPPIRPSKQQEKLLQSIFGLAQAREMNAKLVSAMLAFYHTQPDAGTATLPTSADWRMAWPYASGLAGFRLLVVVAFCFLGSDALLAHSASAPLSWIFCLPRLIPAPQQLIWPWRPSDLGRTSGAVSGVYSGAVVRSVSPIASVLFPPIFKRYEVRCVEIRRKPRPYSPTKIDSFLRGQPRRKKLADWEKVIPPLISARATGPMFWASIVGFLELLLLTICSITFGDGMSLLAALLLAFVSSLTGACWKWQLDLPPRPHRIKYQGDVGILYPHGSFLIVRCDEDVAKELYFARSDTNYRFGSVLFKAMSCLSTKFLILALIALTNAKKQLQLAWAAAYIGINLVYCITAFRPPESFWNFDGIELMENGVEGGPYNKNYTEALFKALVLTKSTSWVRACEACPQTAVWETWLERAEEEANRSTSIMAPLAEQRWPGHNQNYGVVWQRPAGFSPKELWDNLAAEAAYRKNQSRYQGFA</sequence>
<accession>A0A2S6CME3</accession>
<proteinExistence type="predicted"/>
<dbReference type="PANTHER" id="PTHR10039:SF5">
    <property type="entry name" value="NACHT DOMAIN-CONTAINING PROTEIN"/>
    <property type="match status" value="1"/>
</dbReference>
<evidence type="ECO:0000313" key="5">
    <source>
        <dbReference type="EMBL" id="PPJ60908.1"/>
    </source>
</evidence>
<gene>
    <name evidence="5" type="ORF">CBER1_06214</name>
</gene>
<dbReference type="Pfam" id="PF25053">
    <property type="entry name" value="DUF7791"/>
    <property type="match status" value="1"/>
</dbReference>
<reference evidence="6" key="1">
    <citation type="journal article" date="2017" name="bioRxiv">
        <title>Conservation of a gene cluster reveals novel cercosporin biosynthetic mechanisms and extends production to the genus Colletotrichum.</title>
        <authorList>
            <person name="de Jonge R."/>
            <person name="Ebert M.K."/>
            <person name="Huitt-Roehl C.R."/>
            <person name="Pal P."/>
            <person name="Suttle J.C."/>
            <person name="Spanner R.E."/>
            <person name="Neubauer J.D."/>
            <person name="Jurick W.M.II."/>
            <person name="Stott K.A."/>
            <person name="Secor G.A."/>
            <person name="Thomma B.P.H.J."/>
            <person name="Van de Peer Y."/>
            <person name="Townsend C.A."/>
            <person name="Bolton M.D."/>
        </authorList>
    </citation>
    <scope>NUCLEOTIDE SEQUENCE [LARGE SCALE GENOMIC DNA]</scope>
    <source>
        <strain evidence="6">CBS538.71</strain>
    </source>
</reference>
<evidence type="ECO:0000256" key="1">
    <source>
        <dbReference type="ARBA" id="ARBA00022737"/>
    </source>
</evidence>
<evidence type="ECO:0000256" key="2">
    <source>
        <dbReference type="SAM" id="Phobius"/>
    </source>
</evidence>
<evidence type="ECO:0000259" key="4">
    <source>
        <dbReference type="Pfam" id="PF25053"/>
    </source>
</evidence>